<dbReference type="Gene3D" id="3.10.490.10">
    <property type="entry name" value="Gamma-glutamyl cyclotransferase-like"/>
    <property type="match status" value="1"/>
</dbReference>
<evidence type="ECO:0000256" key="3">
    <source>
        <dbReference type="RuleBase" id="RU367036"/>
    </source>
</evidence>
<dbReference type="InterPro" id="IPR039126">
    <property type="entry name" value="GGACT"/>
</dbReference>
<dbReference type="PANTHER" id="PTHR12510">
    <property type="entry name" value="TROPONIN C-AKIN-1 PROTEIN"/>
    <property type="match status" value="1"/>
</dbReference>
<dbReference type="Pfam" id="PF06094">
    <property type="entry name" value="GGACT"/>
    <property type="match status" value="1"/>
</dbReference>
<comment type="caution">
    <text evidence="5">The sequence shown here is derived from an EMBL/GenBank/DDBJ whole genome shotgun (WGS) entry which is preliminary data.</text>
</comment>
<name>A0A5R9HA46_9BACT</name>
<dbReference type="SUPFAM" id="SSF110857">
    <property type="entry name" value="Gamma-glutamyl cyclotransferase-like"/>
    <property type="match status" value="1"/>
</dbReference>
<dbReference type="CDD" id="cd06661">
    <property type="entry name" value="GGCT_like"/>
    <property type="match status" value="1"/>
</dbReference>
<dbReference type="RefSeq" id="WP_066220984.1">
    <property type="nucleotide sequence ID" value="NZ_VBUF01000001.1"/>
</dbReference>
<dbReference type="InterPro" id="IPR013024">
    <property type="entry name" value="GGCT-like"/>
</dbReference>
<gene>
    <name evidence="5" type="ORF">FE246_02575</name>
</gene>
<dbReference type="InterPro" id="IPR009288">
    <property type="entry name" value="AIG2-like_dom"/>
</dbReference>
<dbReference type="AlphaFoldDB" id="A0A5R9HA46"/>
<comment type="similarity">
    <text evidence="1 3">Belongs to the gamma-glutamylcyclotransferase family.</text>
</comment>
<dbReference type="PANTHER" id="PTHR12510:SF4">
    <property type="entry name" value="GAMMA-GLUTAMYLAMINECYCLOTRANSFERASE"/>
    <property type="match status" value="1"/>
</dbReference>
<dbReference type="GO" id="GO:0061929">
    <property type="term" value="F:gamma-glutamylaminecyclotransferase activity"/>
    <property type="evidence" value="ECO:0007669"/>
    <property type="project" value="InterPro"/>
</dbReference>
<organism evidence="5 6">
    <name type="scientific">Aliarcobacter thereius</name>
    <dbReference type="NCBI Taxonomy" id="544718"/>
    <lineage>
        <taxon>Bacteria</taxon>
        <taxon>Pseudomonadati</taxon>
        <taxon>Campylobacterota</taxon>
        <taxon>Epsilonproteobacteria</taxon>
        <taxon>Campylobacterales</taxon>
        <taxon>Arcobacteraceae</taxon>
        <taxon>Aliarcobacter</taxon>
    </lineage>
</organism>
<feature type="active site" description="Proton acceptor" evidence="2">
    <location>
        <position position="75"/>
    </location>
</feature>
<proteinExistence type="inferred from homology"/>
<protein>
    <recommendedName>
        <fullName evidence="3">Gamma-glutamylcyclotransferase family protein</fullName>
    </recommendedName>
</protein>
<reference evidence="5 6" key="1">
    <citation type="submission" date="2019-05" db="EMBL/GenBank/DDBJ databases">
        <title>Arcobacter cibarius and Arcobacter thereius providing challenges in identification an antibiotic susceptibility and Quinolone resistance.</title>
        <authorList>
            <person name="Busch A."/>
            <person name="Hanel I."/>
            <person name="Hotzel H."/>
            <person name="Tomaso H."/>
        </authorList>
    </citation>
    <scope>NUCLEOTIDE SEQUENCE [LARGE SCALE GENOMIC DNA]</scope>
    <source>
        <strain evidence="5 6">17CS1191_2</strain>
    </source>
</reference>
<dbReference type="GO" id="GO:0005829">
    <property type="term" value="C:cytosol"/>
    <property type="evidence" value="ECO:0007669"/>
    <property type="project" value="TreeGrafter"/>
</dbReference>
<evidence type="ECO:0000256" key="1">
    <source>
        <dbReference type="ARBA" id="ARBA00008861"/>
    </source>
</evidence>
<feature type="domain" description="Gamma-glutamylcyclotransferase AIG2-like" evidence="4">
    <location>
        <begin position="3"/>
        <end position="105"/>
    </location>
</feature>
<evidence type="ECO:0000313" key="5">
    <source>
        <dbReference type="EMBL" id="TLS73394.1"/>
    </source>
</evidence>
<accession>A0A5R9HA46</accession>
<dbReference type="InterPro" id="IPR036568">
    <property type="entry name" value="GGCT-like_sf"/>
</dbReference>
<sequence>MNIFVYGTLMTGFKNNYLLSNCQLLGFGETKEKFGLYSSKCGNFPFVIESIKNETIKGELYKIDEYTLEQLDILEGYPNLYIRKEVIIKLDGKLKKAIMYIKNESTYPDSIDYNQKLDFWE</sequence>
<evidence type="ECO:0000313" key="6">
    <source>
        <dbReference type="Proteomes" id="UP000308001"/>
    </source>
</evidence>
<evidence type="ECO:0000259" key="4">
    <source>
        <dbReference type="Pfam" id="PF06094"/>
    </source>
</evidence>
<dbReference type="Proteomes" id="UP000308001">
    <property type="component" value="Unassembled WGS sequence"/>
</dbReference>
<dbReference type="EMBL" id="VBUF01000001">
    <property type="protein sequence ID" value="TLS73394.1"/>
    <property type="molecule type" value="Genomic_DNA"/>
</dbReference>
<dbReference type="GO" id="GO:0016740">
    <property type="term" value="F:transferase activity"/>
    <property type="evidence" value="ECO:0007669"/>
    <property type="project" value="UniProtKB-KW"/>
</dbReference>
<evidence type="ECO:0000256" key="2">
    <source>
        <dbReference type="PIRSR" id="PIRSR639126-1"/>
    </source>
</evidence>
<keyword evidence="5" id="KW-0808">Transferase</keyword>